<feature type="compositionally biased region" description="Polar residues" evidence="1">
    <location>
        <begin position="288"/>
        <end position="303"/>
    </location>
</feature>
<evidence type="ECO:0000256" key="1">
    <source>
        <dbReference type="SAM" id="MobiDB-lite"/>
    </source>
</evidence>
<name>W4KMH0_HETIT</name>
<dbReference type="InParanoid" id="W4KMH0"/>
<feature type="region of interest" description="Disordered" evidence="1">
    <location>
        <begin position="539"/>
        <end position="582"/>
    </location>
</feature>
<proteinExistence type="predicted"/>
<dbReference type="STRING" id="747525.W4KMH0"/>
<evidence type="ECO:0000313" key="3">
    <source>
        <dbReference type="Proteomes" id="UP000030671"/>
    </source>
</evidence>
<feature type="compositionally biased region" description="Low complexity" evidence="1">
    <location>
        <begin position="241"/>
        <end position="252"/>
    </location>
</feature>
<feature type="compositionally biased region" description="Low complexity" evidence="1">
    <location>
        <begin position="378"/>
        <end position="388"/>
    </location>
</feature>
<feature type="region of interest" description="Disordered" evidence="1">
    <location>
        <begin position="366"/>
        <end position="452"/>
    </location>
</feature>
<feature type="compositionally biased region" description="Polar residues" evidence="1">
    <location>
        <begin position="201"/>
        <end position="224"/>
    </location>
</feature>
<dbReference type="EMBL" id="KI925455">
    <property type="protein sequence ID" value="ETW86251.1"/>
    <property type="molecule type" value="Genomic_DNA"/>
</dbReference>
<keyword evidence="3" id="KW-1185">Reference proteome</keyword>
<dbReference type="eggNOG" id="ENOG502T0XK">
    <property type="taxonomic scope" value="Eukaryota"/>
</dbReference>
<evidence type="ECO:0000313" key="2">
    <source>
        <dbReference type="EMBL" id="ETW86251.1"/>
    </source>
</evidence>
<sequence>MEETSPVEGAFPIALKDQPTPDVPTELPGSVQFPSLAPSAPLETEQSPPRPLSPPKVVQTPEAAVTKLPEIPESSLTVESTDSREKISVSIPLDSTTHSVRSPSVISPPMASSVSSPAVVDKPIGRKGGSISLDTSDTQISRSTPSVVSPFPTQPTQSSLPSTMSPIEFYDDAVTPTAGPKGYSVVVHGRTSESGPDRVSRPSSRTGTYSSSGHKNSLDSTGSNHPHPVLRSKRQFKHLQSSVADPPASPSANDLTALLQEAAWLEQRLMDGNTSFQEPVTPVLEPDVQSNSPISTDASTTPSPILITPYRLQSIEIQHSQQPISSYSPPTLQIHAPAASAADEEVPPTPPPKSARTRRYFSLRSKLPTMPGAYPRHSMSSEISSEDSAPVTTPPSPTFDLVMPPKHSHDGMSVKSAKSGRSFRSALSGKSGKSETPSMRESLKLSPRRGVARATSFAERLLNRASRTKSIIEDSPTESIPELSRLEPIPQIEPIHPLPETPTSFISSSSADTSPNNTISFDRDIFDAFPSVPEGLPQRPASFLFPSPGDQDSPSALARSSTMPARHRGPAAQHQARSDSRSTFALKEVDERSPWLPLPGGEKTQLFISFLFLRSIPLALLHPHTLRWGFITLLQHLASSQSLTGIHNGIIVLNKI</sequence>
<feature type="region of interest" description="Disordered" evidence="1">
    <location>
        <begin position="1"/>
        <end position="252"/>
    </location>
</feature>
<gene>
    <name evidence="2" type="ORF">HETIRDRAFT_432684</name>
</gene>
<feature type="compositionally biased region" description="Basic residues" evidence="1">
    <location>
        <begin position="228"/>
        <end position="237"/>
    </location>
</feature>
<accession>W4KMH0</accession>
<dbReference type="HOGENOM" id="CLU_417995_0_0_1"/>
<feature type="compositionally biased region" description="Polar residues" evidence="1">
    <location>
        <begin position="154"/>
        <end position="165"/>
    </location>
</feature>
<dbReference type="GeneID" id="20674627"/>
<feature type="compositionally biased region" description="Low complexity" evidence="1">
    <location>
        <begin position="102"/>
        <end position="120"/>
    </location>
</feature>
<dbReference type="Proteomes" id="UP000030671">
    <property type="component" value="Unassembled WGS sequence"/>
</dbReference>
<reference evidence="2 3" key="1">
    <citation type="journal article" date="2012" name="New Phytol.">
        <title>Insight into trade-off between wood decay and parasitism from the genome of a fungal forest pathogen.</title>
        <authorList>
            <person name="Olson A."/>
            <person name="Aerts A."/>
            <person name="Asiegbu F."/>
            <person name="Belbahri L."/>
            <person name="Bouzid O."/>
            <person name="Broberg A."/>
            <person name="Canback B."/>
            <person name="Coutinho P.M."/>
            <person name="Cullen D."/>
            <person name="Dalman K."/>
            <person name="Deflorio G."/>
            <person name="van Diepen L.T."/>
            <person name="Dunand C."/>
            <person name="Duplessis S."/>
            <person name="Durling M."/>
            <person name="Gonthier P."/>
            <person name="Grimwood J."/>
            <person name="Fossdal C.G."/>
            <person name="Hansson D."/>
            <person name="Henrissat B."/>
            <person name="Hietala A."/>
            <person name="Himmelstrand K."/>
            <person name="Hoffmeister D."/>
            <person name="Hogberg N."/>
            <person name="James T.Y."/>
            <person name="Karlsson M."/>
            <person name="Kohler A."/>
            <person name="Kues U."/>
            <person name="Lee Y.H."/>
            <person name="Lin Y.C."/>
            <person name="Lind M."/>
            <person name="Lindquist E."/>
            <person name="Lombard V."/>
            <person name="Lucas S."/>
            <person name="Lunden K."/>
            <person name="Morin E."/>
            <person name="Murat C."/>
            <person name="Park J."/>
            <person name="Raffaello T."/>
            <person name="Rouze P."/>
            <person name="Salamov A."/>
            <person name="Schmutz J."/>
            <person name="Solheim H."/>
            <person name="Stahlberg J."/>
            <person name="Velez H."/>
            <person name="de Vries R.P."/>
            <person name="Wiebenga A."/>
            <person name="Woodward S."/>
            <person name="Yakovlev I."/>
            <person name="Garbelotto M."/>
            <person name="Martin F."/>
            <person name="Grigoriev I.V."/>
            <person name="Stenlid J."/>
        </authorList>
    </citation>
    <scope>NUCLEOTIDE SEQUENCE [LARGE SCALE GENOMIC DNA]</scope>
    <source>
        <strain evidence="2 3">TC 32-1</strain>
    </source>
</reference>
<feature type="compositionally biased region" description="Polar residues" evidence="1">
    <location>
        <begin position="132"/>
        <end position="147"/>
    </location>
</feature>
<feature type="region of interest" description="Disordered" evidence="1">
    <location>
        <begin position="492"/>
        <end position="519"/>
    </location>
</feature>
<feature type="region of interest" description="Disordered" evidence="1">
    <location>
        <begin position="276"/>
        <end position="303"/>
    </location>
</feature>
<feature type="region of interest" description="Disordered" evidence="1">
    <location>
        <begin position="337"/>
        <end position="356"/>
    </location>
</feature>
<organism evidence="2 3">
    <name type="scientific">Heterobasidion irregulare (strain TC 32-1)</name>
    <dbReference type="NCBI Taxonomy" id="747525"/>
    <lineage>
        <taxon>Eukaryota</taxon>
        <taxon>Fungi</taxon>
        <taxon>Dikarya</taxon>
        <taxon>Basidiomycota</taxon>
        <taxon>Agaricomycotina</taxon>
        <taxon>Agaricomycetes</taxon>
        <taxon>Russulales</taxon>
        <taxon>Bondarzewiaceae</taxon>
        <taxon>Heterobasidion</taxon>
        <taxon>Heterobasidion annosum species complex</taxon>
    </lineage>
</organism>
<feature type="compositionally biased region" description="Polar residues" evidence="1">
    <location>
        <begin position="550"/>
        <end position="563"/>
    </location>
</feature>
<dbReference type="AlphaFoldDB" id="W4KMH0"/>
<protein>
    <submittedName>
        <fullName evidence="2">Uncharacterized protein</fullName>
    </submittedName>
</protein>
<dbReference type="OrthoDB" id="3237291at2759"/>
<feature type="compositionally biased region" description="Low complexity" evidence="1">
    <location>
        <begin position="501"/>
        <end position="515"/>
    </location>
</feature>
<dbReference type="RefSeq" id="XP_009543007.1">
    <property type="nucleotide sequence ID" value="XM_009544712.1"/>
</dbReference>
<dbReference type="KEGG" id="hir:HETIRDRAFT_432684"/>